<protein>
    <recommendedName>
        <fullName evidence="4 9">2-dehydropantoate 2-reductase</fullName>
        <ecNumber evidence="3 9">1.1.1.169</ecNumber>
    </recommendedName>
    <alternativeName>
        <fullName evidence="7 9">Ketopantoate reductase</fullName>
    </alternativeName>
</protein>
<dbReference type="Gene3D" id="1.10.1040.10">
    <property type="entry name" value="N-(1-d-carboxylethyl)-l-norvaline Dehydrogenase, domain 2"/>
    <property type="match status" value="1"/>
</dbReference>
<dbReference type="SUPFAM" id="SSF48179">
    <property type="entry name" value="6-phosphogluconate dehydrogenase C-terminal domain-like"/>
    <property type="match status" value="1"/>
</dbReference>
<keyword evidence="14" id="KW-1185">Reference proteome</keyword>
<evidence type="ECO:0000259" key="11">
    <source>
        <dbReference type="Pfam" id="PF02558"/>
    </source>
</evidence>
<evidence type="ECO:0000256" key="2">
    <source>
        <dbReference type="ARBA" id="ARBA00007870"/>
    </source>
</evidence>
<gene>
    <name evidence="13" type="ORF">ACFOUP_15255</name>
</gene>
<keyword evidence="10" id="KW-1133">Transmembrane helix</keyword>
<keyword evidence="5 9" id="KW-0521">NADP</keyword>
<keyword evidence="10" id="KW-0472">Membrane</keyword>
<feature type="transmembrane region" description="Helical" evidence="10">
    <location>
        <begin position="7"/>
        <end position="28"/>
    </location>
</feature>
<evidence type="ECO:0000256" key="9">
    <source>
        <dbReference type="RuleBase" id="RU362068"/>
    </source>
</evidence>
<comment type="similarity">
    <text evidence="2 9">Belongs to the ketopantoate reductase family.</text>
</comment>
<name>A0ABV8ENA3_9BACT</name>
<comment type="caution">
    <text evidence="13">The sequence shown here is derived from an EMBL/GenBank/DDBJ whole genome shotgun (WGS) entry which is preliminary data.</text>
</comment>
<accession>A0ABV8ENA3</accession>
<reference evidence="14" key="1">
    <citation type="journal article" date="2019" name="Int. J. Syst. Evol. Microbiol.">
        <title>The Global Catalogue of Microorganisms (GCM) 10K type strain sequencing project: providing services to taxonomists for standard genome sequencing and annotation.</title>
        <authorList>
            <consortium name="The Broad Institute Genomics Platform"/>
            <consortium name="The Broad Institute Genome Sequencing Center for Infectious Disease"/>
            <person name="Wu L."/>
            <person name="Ma J."/>
        </authorList>
    </citation>
    <scope>NUCLEOTIDE SEQUENCE [LARGE SCALE GENOMIC DNA]</scope>
    <source>
        <strain evidence="14">CECT 8551</strain>
    </source>
</reference>
<dbReference type="Gene3D" id="3.40.50.720">
    <property type="entry name" value="NAD(P)-binding Rossmann-like Domain"/>
    <property type="match status" value="1"/>
</dbReference>
<dbReference type="InterPro" id="IPR036291">
    <property type="entry name" value="NAD(P)-bd_dom_sf"/>
</dbReference>
<comment type="catalytic activity">
    <reaction evidence="8 9">
        <text>(R)-pantoate + NADP(+) = 2-dehydropantoate + NADPH + H(+)</text>
        <dbReference type="Rhea" id="RHEA:16233"/>
        <dbReference type="ChEBI" id="CHEBI:11561"/>
        <dbReference type="ChEBI" id="CHEBI:15378"/>
        <dbReference type="ChEBI" id="CHEBI:15980"/>
        <dbReference type="ChEBI" id="CHEBI:57783"/>
        <dbReference type="ChEBI" id="CHEBI:58349"/>
        <dbReference type="EC" id="1.1.1.169"/>
    </reaction>
</comment>
<dbReference type="InterPro" id="IPR051402">
    <property type="entry name" value="KPR-Related"/>
</dbReference>
<evidence type="ECO:0000256" key="6">
    <source>
        <dbReference type="ARBA" id="ARBA00023002"/>
    </source>
</evidence>
<evidence type="ECO:0000256" key="7">
    <source>
        <dbReference type="ARBA" id="ARBA00032024"/>
    </source>
</evidence>
<dbReference type="RefSeq" id="WP_241294677.1">
    <property type="nucleotide sequence ID" value="NZ_JAKZGR010000007.1"/>
</dbReference>
<keyword evidence="9" id="KW-0566">Pantothenate biosynthesis</keyword>
<evidence type="ECO:0000256" key="5">
    <source>
        <dbReference type="ARBA" id="ARBA00022857"/>
    </source>
</evidence>
<dbReference type="EC" id="1.1.1.169" evidence="3 9"/>
<evidence type="ECO:0000256" key="10">
    <source>
        <dbReference type="SAM" id="Phobius"/>
    </source>
</evidence>
<dbReference type="PANTHER" id="PTHR21708">
    <property type="entry name" value="PROBABLE 2-DEHYDROPANTOATE 2-REDUCTASE"/>
    <property type="match status" value="1"/>
</dbReference>
<feature type="domain" description="Ketopantoate reductase N-terminal" evidence="11">
    <location>
        <begin position="7"/>
        <end position="158"/>
    </location>
</feature>
<evidence type="ECO:0000256" key="8">
    <source>
        <dbReference type="ARBA" id="ARBA00048793"/>
    </source>
</evidence>
<dbReference type="Pfam" id="PF08546">
    <property type="entry name" value="ApbA_C"/>
    <property type="match status" value="1"/>
</dbReference>
<dbReference type="SUPFAM" id="SSF51735">
    <property type="entry name" value="NAD(P)-binding Rossmann-fold domains"/>
    <property type="match status" value="1"/>
</dbReference>
<evidence type="ECO:0000259" key="12">
    <source>
        <dbReference type="Pfam" id="PF08546"/>
    </source>
</evidence>
<evidence type="ECO:0000256" key="1">
    <source>
        <dbReference type="ARBA" id="ARBA00004994"/>
    </source>
</evidence>
<evidence type="ECO:0000313" key="13">
    <source>
        <dbReference type="EMBL" id="MFC3977744.1"/>
    </source>
</evidence>
<feature type="domain" description="Ketopantoate reductase C-terminal" evidence="12">
    <location>
        <begin position="186"/>
        <end position="310"/>
    </location>
</feature>
<keyword evidence="6 9" id="KW-0560">Oxidoreductase</keyword>
<comment type="pathway">
    <text evidence="1 9">Cofactor biosynthesis; (R)-pantothenate biosynthesis; (R)-pantoate from 3-methyl-2-oxobutanoate: step 2/2.</text>
</comment>
<dbReference type="Pfam" id="PF02558">
    <property type="entry name" value="ApbA"/>
    <property type="match status" value="1"/>
</dbReference>
<evidence type="ECO:0000256" key="3">
    <source>
        <dbReference type="ARBA" id="ARBA00013014"/>
    </source>
</evidence>
<dbReference type="InterPro" id="IPR003710">
    <property type="entry name" value="ApbA"/>
</dbReference>
<proteinExistence type="inferred from homology"/>
<dbReference type="EMBL" id="JBHSAV010000059">
    <property type="protein sequence ID" value="MFC3977744.1"/>
    <property type="molecule type" value="Genomic_DNA"/>
</dbReference>
<dbReference type="PANTHER" id="PTHR21708:SF26">
    <property type="entry name" value="2-DEHYDROPANTOATE 2-REDUCTASE"/>
    <property type="match status" value="1"/>
</dbReference>
<dbReference type="InterPro" id="IPR013752">
    <property type="entry name" value="KPA_reductase"/>
</dbReference>
<dbReference type="InterPro" id="IPR013332">
    <property type="entry name" value="KPR_N"/>
</dbReference>
<evidence type="ECO:0000313" key="14">
    <source>
        <dbReference type="Proteomes" id="UP001595766"/>
    </source>
</evidence>
<organism evidence="13 14">
    <name type="scientific">Belliella kenyensis</name>
    <dbReference type="NCBI Taxonomy" id="1472724"/>
    <lineage>
        <taxon>Bacteria</taxon>
        <taxon>Pseudomonadati</taxon>
        <taxon>Bacteroidota</taxon>
        <taxon>Cytophagia</taxon>
        <taxon>Cytophagales</taxon>
        <taxon>Cyclobacteriaceae</taxon>
        <taxon>Belliella</taxon>
    </lineage>
</organism>
<dbReference type="InterPro" id="IPR008927">
    <property type="entry name" value="6-PGluconate_DH-like_C_sf"/>
</dbReference>
<sequence>MMTKTKIIIAGIGGVGGYFGGLLANHFYDNENVEINFFARGQHLKEIQANGLKVIKGESEFIAKPTLATDNPAEIGIANFIIITTKSYDLEAVIKQLRPCINQDTIILPLLNGVDSKERIKDIFPDNIVLDGCAYIVSRLKQVGVIENSGNIQTLYFGLDNFVSDKLLLLENLLKEANIEISLSKNISTIIWEKFIFISPTATATSYFDKCIGELIADNEKLKMTTTLIEEVKQIAKVKQIYVSDEITEKTVNKLKALPFETTSSMHTDFKNNKPHNELKSLTEYVIKEGRKYNLATPMYMEMYEELKKKSGI</sequence>
<dbReference type="Proteomes" id="UP001595766">
    <property type="component" value="Unassembled WGS sequence"/>
</dbReference>
<keyword evidence="10" id="KW-0812">Transmembrane</keyword>
<dbReference type="NCBIfam" id="TIGR00745">
    <property type="entry name" value="apbA_panE"/>
    <property type="match status" value="1"/>
</dbReference>
<comment type="function">
    <text evidence="9">Catalyzes the NADPH-dependent reduction of ketopantoate into pantoic acid.</text>
</comment>
<evidence type="ECO:0000256" key="4">
    <source>
        <dbReference type="ARBA" id="ARBA00019465"/>
    </source>
</evidence>
<dbReference type="InterPro" id="IPR013328">
    <property type="entry name" value="6PGD_dom2"/>
</dbReference>